<evidence type="ECO:0000313" key="3">
    <source>
        <dbReference type="Proteomes" id="UP000314980"/>
    </source>
</evidence>
<feature type="chain" id="PRO_5021291838" description="UPAR/Ly6 domain-containing protein" evidence="1">
    <location>
        <begin position="21"/>
        <end position="93"/>
    </location>
</feature>
<evidence type="ECO:0000313" key="2">
    <source>
        <dbReference type="Ensembl" id="ENSLCAP00010001686.1"/>
    </source>
</evidence>
<reference evidence="2" key="2">
    <citation type="submission" date="2025-08" db="UniProtKB">
        <authorList>
            <consortium name="Ensembl"/>
        </authorList>
    </citation>
    <scope>IDENTIFICATION</scope>
</reference>
<sequence>NMKLVILSLLVVLVVSQSEALKCHCGGDRSCPGGSVENCAAGGDVCIRAILFNPPSHFRGCYRSRDCQVINNMGIGSASCCRTDMCFISFPIL</sequence>
<dbReference type="GeneTree" id="ENSGT01120000271962"/>
<reference evidence="3" key="1">
    <citation type="submission" date="2015-09" db="EMBL/GenBank/DDBJ databases">
        <authorList>
            <person name="Sai Rama Sridatta P."/>
        </authorList>
    </citation>
    <scope>NUCLEOTIDE SEQUENCE [LARGE SCALE GENOMIC DNA]</scope>
</reference>
<reference evidence="2" key="3">
    <citation type="submission" date="2025-09" db="UniProtKB">
        <authorList>
            <consortium name="Ensembl"/>
        </authorList>
    </citation>
    <scope>IDENTIFICATION</scope>
</reference>
<dbReference type="Proteomes" id="UP000314980">
    <property type="component" value="Unassembled WGS sequence"/>
</dbReference>
<proteinExistence type="predicted"/>
<evidence type="ECO:0000256" key="1">
    <source>
        <dbReference type="SAM" id="SignalP"/>
    </source>
</evidence>
<feature type="signal peptide" evidence="1">
    <location>
        <begin position="1"/>
        <end position="20"/>
    </location>
</feature>
<name>A0A4W6BTS0_LATCA</name>
<dbReference type="SUPFAM" id="SSF57302">
    <property type="entry name" value="Snake toxin-like"/>
    <property type="match status" value="1"/>
</dbReference>
<keyword evidence="3" id="KW-1185">Reference proteome</keyword>
<evidence type="ECO:0008006" key="4">
    <source>
        <dbReference type="Google" id="ProtNLM"/>
    </source>
</evidence>
<dbReference type="AlphaFoldDB" id="A0A4W6BTS0"/>
<dbReference type="InParanoid" id="A0A4W6BTS0"/>
<accession>A0A4W6BTS0</accession>
<organism evidence="2 3">
    <name type="scientific">Lates calcarifer</name>
    <name type="common">Barramundi</name>
    <name type="synonym">Holocentrus calcarifer</name>
    <dbReference type="NCBI Taxonomy" id="8187"/>
    <lineage>
        <taxon>Eukaryota</taxon>
        <taxon>Metazoa</taxon>
        <taxon>Chordata</taxon>
        <taxon>Craniata</taxon>
        <taxon>Vertebrata</taxon>
        <taxon>Euteleostomi</taxon>
        <taxon>Actinopterygii</taxon>
        <taxon>Neopterygii</taxon>
        <taxon>Teleostei</taxon>
        <taxon>Neoteleostei</taxon>
        <taxon>Acanthomorphata</taxon>
        <taxon>Carangaria</taxon>
        <taxon>Carangaria incertae sedis</taxon>
        <taxon>Centropomidae</taxon>
        <taxon>Lates</taxon>
    </lineage>
</organism>
<protein>
    <recommendedName>
        <fullName evidence="4">UPAR/Ly6 domain-containing protein</fullName>
    </recommendedName>
</protein>
<dbReference type="Ensembl" id="ENSLCAT00010001751.1">
    <property type="protein sequence ID" value="ENSLCAP00010001686.1"/>
    <property type="gene ID" value="ENSLCAG00010000968.1"/>
</dbReference>
<keyword evidence="1" id="KW-0732">Signal</keyword>
<dbReference type="InterPro" id="IPR045860">
    <property type="entry name" value="Snake_toxin-like_sf"/>
</dbReference>